<evidence type="ECO:0000256" key="3">
    <source>
        <dbReference type="PROSITE-ProRule" id="PRU00339"/>
    </source>
</evidence>
<dbReference type="GO" id="GO:0016788">
    <property type="term" value="F:hydrolase activity, acting on ester bonds"/>
    <property type="evidence" value="ECO:0007669"/>
    <property type="project" value="TreeGrafter"/>
</dbReference>
<keyword evidence="3" id="KW-0802">TPR repeat</keyword>
<evidence type="ECO:0000256" key="4">
    <source>
        <dbReference type="SAM" id="SignalP"/>
    </source>
</evidence>
<dbReference type="Gene3D" id="3.40.50.1820">
    <property type="entry name" value="alpha/beta hydrolase"/>
    <property type="match status" value="1"/>
</dbReference>
<dbReference type="Pfam" id="PF00756">
    <property type="entry name" value="Esterase"/>
    <property type="match status" value="1"/>
</dbReference>
<feature type="repeat" description="TPR" evidence="3">
    <location>
        <begin position="345"/>
        <end position="378"/>
    </location>
</feature>
<protein>
    <submittedName>
        <fullName evidence="5">Alpha/beta hydrolase</fullName>
    </submittedName>
</protein>
<comment type="similarity">
    <text evidence="1">Belongs to the esterase D family.</text>
</comment>
<gene>
    <name evidence="5" type="ORF">FRZ54_24025</name>
</gene>
<evidence type="ECO:0000313" key="6">
    <source>
        <dbReference type="Proteomes" id="UP000321479"/>
    </source>
</evidence>
<dbReference type="InterPro" id="IPR011990">
    <property type="entry name" value="TPR-like_helical_dom_sf"/>
</dbReference>
<feature type="chain" id="PRO_5023070442" evidence="4">
    <location>
        <begin position="19"/>
        <end position="389"/>
    </location>
</feature>
<evidence type="ECO:0000256" key="2">
    <source>
        <dbReference type="ARBA" id="ARBA00022801"/>
    </source>
</evidence>
<keyword evidence="6" id="KW-1185">Reference proteome</keyword>
<reference evidence="5 6" key="1">
    <citation type="journal article" date="2017" name="Curr. Microbiol.">
        <title>Mucilaginibacter ginsenosidivorans sp. nov., Isolated from Soil of Ginseng Field.</title>
        <authorList>
            <person name="Kim M.M."/>
            <person name="Siddiqi M.Z."/>
            <person name="Im W.T."/>
        </authorList>
    </citation>
    <scope>NUCLEOTIDE SEQUENCE [LARGE SCALE GENOMIC DNA]</scope>
    <source>
        <strain evidence="5 6">Gsoil 3017</strain>
    </source>
</reference>
<dbReference type="OrthoDB" id="9784036at2"/>
<dbReference type="KEGG" id="mgin:FRZ54_24025"/>
<dbReference type="InterPro" id="IPR000801">
    <property type="entry name" value="Esterase-like"/>
</dbReference>
<evidence type="ECO:0000256" key="1">
    <source>
        <dbReference type="ARBA" id="ARBA00005622"/>
    </source>
</evidence>
<sequence>MKKLLTLIISIISLSAFAQKDNRITIGTIDTVYSKILGEKRAVLVHVPHGDKTEKYPVLYILDGEDHFQSAVAIDEQMSGVTPPMIVVGIPNTNRERDLTPTHVTNSKESGGGENFIGFIEKELMPYIESHYPAAPYRLFSGHSLGGLTVMNAFFNHTSLFNAYIALDPSLWWDEQHWIKKYEVELSKHNFNKKSLFIAIANNIPAGLDTISILKDTSVTAPIPQSVIPFVHILRATKPPGLRWTSKFYPNERHGTVELTSEYDALRYIFDYYQFRTSQFAGHPELDEDSVIAAHYRVVSEKLGYAVKPTEDLINNVAYDCMSRKKWDVAYKLFKRNTDNHPTSSNAFDSLGDYYADRGDKANAIKAYSKSLSLNETEDTRRKLNDMKK</sequence>
<dbReference type="RefSeq" id="WP_147034332.1">
    <property type="nucleotide sequence ID" value="NZ_CP042436.1"/>
</dbReference>
<dbReference type="EMBL" id="CP042436">
    <property type="protein sequence ID" value="QEC65507.1"/>
    <property type="molecule type" value="Genomic_DNA"/>
</dbReference>
<feature type="signal peptide" evidence="4">
    <location>
        <begin position="1"/>
        <end position="18"/>
    </location>
</feature>
<dbReference type="InterPro" id="IPR019734">
    <property type="entry name" value="TPR_rpt"/>
</dbReference>
<accession>A0A5B8V1V2</accession>
<dbReference type="AlphaFoldDB" id="A0A5B8V1V2"/>
<dbReference type="InterPro" id="IPR029058">
    <property type="entry name" value="AB_hydrolase_fold"/>
</dbReference>
<dbReference type="SUPFAM" id="SSF48452">
    <property type="entry name" value="TPR-like"/>
    <property type="match status" value="1"/>
</dbReference>
<dbReference type="PANTHER" id="PTHR40841:SF2">
    <property type="entry name" value="SIDEROPHORE-DEGRADING ESTERASE (EUROFUNG)"/>
    <property type="match status" value="1"/>
</dbReference>
<proteinExistence type="inferred from homology"/>
<evidence type="ECO:0000313" key="5">
    <source>
        <dbReference type="EMBL" id="QEC65507.1"/>
    </source>
</evidence>
<dbReference type="SUPFAM" id="SSF53474">
    <property type="entry name" value="alpha/beta-Hydrolases"/>
    <property type="match status" value="1"/>
</dbReference>
<keyword evidence="2 5" id="KW-0378">Hydrolase</keyword>
<organism evidence="5 6">
    <name type="scientific">Mucilaginibacter ginsenosidivorans</name>
    <dbReference type="NCBI Taxonomy" id="398053"/>
    <lineage>
        <taxon>Bacteria</taxon>
        <taxon>Pseudomonadati</taxon>
        <taxon>Bacteroidota</taxon>
        <taxon>Sphingobacteriia</taxon>
        <taxon>Sphingobacteriales</taxon>
        <taxon>Sphingobacteriaceae</taxon>
        <taxon>Mucilaginibacter</taxon>
    </lineage>
</organism>
<dbReference type="InterPro" id="IPR052558">
    <property type="entry name" value="Siderophore_Hydrolase_D"/>
</dbReference>
<keyword evidence="4" id="KW-0732">Signal</keyword>
<dbReference type="PROSITE" id="PS50005">
    <property type="entry name" value="TPR"/>
    <property type="match status" value="1"/>
</dbReference>
<dbReference type="Proteomes" id="UP000321479">
    <property type="component" value="Chromosome"/>
</dbReference>
<dbReference type="PANTHER" id="PTHR40841">
    <property type="entry name" value="SIDEROPHORE TRIACETYLFUSARININE C ESTERASE"/>
    <property type="match status" value="1"/>
</dbReference>
<name>A0A5B8V1V2_9SPHI</name>